<evidence type="ECO:0000256" key="2">
    <source>
        <dbReference type="ARBA" id="ARBA00022448"/>
    </source>
</evidence>
<accession>A0A1I5HTQ5</accession>
<dbReference type="OrthoDB" id="1768593at2"/>
<proteinExistence type="inferred from homology"/>
<dbReference type="RefSeq" id="WP_091687824.1">
    <property type="nucleotide sequence ID" value="NZ_BAABFM010000025.1"/>
</dbReference>
<keyword evidence="3" id="KW-0406">Ion transport</keyword>
<reference evidence="4 5" key="1">
    <citation type="submission" date="2016-10" db="EMBL/GenBank/DDBJ databases">
        <authorList>
            <person name="de Groot N.N."/>
        </authorList>
    </citation>
    <scope>NUCLEOTIDE SEQUENCE [LARGE SCALE GENOMIC DNA]</scope>
    <source>
        <strain evidence="4 5">DSM 1283</strain>
    </source>
</reference>
<dbReference type="SUPFAM" id="SSF160527">
    <property type="entry name" value="V-type ATPase subunit E-like"/>
    <property type="match status" value="1"/>
</dbReference>
<dbReference type="Pfam" id="PF01991">
    <property type="entry name" value="vATP-synt_E"/>
    <property type="match status" value="1"/>
</dbReference>
<keyword evidence="2" id="KW-0813">Transport</keyword>
<evidence type="ECO:0000256" key="1">
    <source>
        <dbReference type="ARBA" id="ARBA00005901"/>
    </source>
</evidence>
<dbReference type="InterPro" id="IPR002842">
    <property type="entry name" value="ATPase_V1_Esu"/>
</dbReference>
<protein>
    <submittedName>
        <fullName evidence="4">H+-ATPase subunit E/Vma4</fullName>
    </submittedName>
</protein>
<evidence type="ECO:0000313" key="5">
    <source>
        <dbReference type="Proteomes" id="UP000198806"/>
    </source>
</evidence>
<dbReference type="Gene3D" id="3.30.2320.30">
    <property type="entry name" value="ATP synthase, E subunit, C-terminal"/>
    <property type="match status" value="1"/>
</dbReference>
<sequence length="188" mass="21495">MTLDEKLELFSKAVIDSATSQNIEIVHQYQESLQQLYDEHKQNALKKTEAAYLAESENLMREKNRTLSSEAINIKRKINEKSSELADKLFQDVALKLEEYMKTPEYFDLLITQISRAKEFAREDEIIIYINSSDAGMKKLLETNTGVNLTVSTRDFIGGTRAVIHSKNILIDNSFSTKLSEAKNSFSF</sequence>
<dbReference type="AlphaFoldDB" id="A0A1I5HTQ5"/>
<name>A0A1I5HTQ5_9FIRM</name>
<evidence type="ECO:0000313" key="4">
    <source>
        <dbReference type="EMBL" id="SFO51191.1"/>
    </source>
</evidence>
<comment type="similarity">
    <text evidence="1">Belongs to the V-ATPase E subunit family.</text>
</comment>
<dbReference type="GO" id="GO:0046961">
    <property type="term" value="F:proton-transporting ATPase activity, rotational mechanism"/>
    <property type="evidence" value="ECO:0007669"/>
    <property type="project" value="InterPro"/>
</dbReference>
<dbReference type="EMBL" id="FOWD01000034">
    <property type="protein sequence ID" value="SFO51191.1"/>
    <property type="molecule type" value="Genomic_DNA"/>
</dbReference>
<organism evidence="4 5">
    <name type="scientific">Anaerocolumna aminovalerica</name>
    <dbReference type="NCBI Taxonomy" id="1527"/>
    <lineage>
        <taxon>Bacteria</taxon>
        <taxon>Bacillati</taxon>
        <taxon>Bacillota</taxon>
        <taxon>Clostridia</taxon>
        <taxon>Lachnospirales</taxon>
        <taxon>Lachnospiraceae</taxon>
        <taxon>Anaerocolumna</taxon>
    </lineage>
</organism>
<evidence type="ECO:0000256" key="3">
    <source>
        <dbReference type="ARBA" id="ARBA00023065"/>
    </source>
</evidence>
<dbReference type="InterPro" id="IPR038495">
    <property type="entry name" value="ATPase_E_C"/>
</dbReference>
<dbReference type="STRING" id="1527.SAMN04489757_1349"/>
<dbReference type="GO" id="GO:0033178">
    <property type="term" value="C:proton-transporting two-sector ATPase complex, catalytic domain"/>
    <property type="evidence" value="ECO:0007669"/>
    <property type="project" value="InterPro"/>
</dbReference>
<dbReference type="Proteomes" id="UP000198806">
    <property type="component" value="Unassembled WGS sequence"/>
</dbReference>
<gene>
    <name evidence="4" type="ORF">SAMN04489757_1349</name>
</gene>
<keyword evidence="5" id="KW-1185">Reference proteome</keyword>